<organism evidence="2 3">
    <name type="scientific">Trichogramma brassicae</name>
    <dbReference type="NCBI Taxonomy" id="86971"/>
    <lineage>
        <taxon>Eukaryota</taxon>
        <taxon>Metazoa</taxon>
        <taxon>Ecdysozoa</taxon>
        <taxon>Arthropoda</taxon>
        <taxon>Hexapoda</taxon>
        <taxon>Insecta</taxon>
        <taxon>Pterygota</taxon>
        <taxon>Neoptera</taxon>
        <taxon>Endopterygota</taxon>
        <taxon>Hymenoptera</taxon>
        <taxon>Apocrita</taxon>
        <taxon>Proctotrupomorpha</taxon>
        <taxon>Chalcidoidea</taxon>
        <taxon>Trichogrammatidae</taxon>
        <taxon>Trichogramma</taxon>
    </lineage>
</organism>
<evidence type="ECO:0000313" key="3">
    <source>
        <dbReference type="Proteomes" id="UP000479190"/>
    </source>
</evidence>
<proteinExistence type="predicted"/>
<accession>A0A6H5I6N3</accession>
<feature type="compositionally biased region" description="Polar residues" evidence="1">
    <location>
        <begin position="27"/>
        <end position="42"/>
    </location>
</feature>
<feature type="compositionally biased region" description="Polar residues" evidence="1">
    <location>
        <begin position="1"/>
        <end position="12"/>
    </location>
</feature>
<dbReference type="EMBL" id="CADCXV010000502">
    <property type="protein sequence ID" value="CAB0030600.1"/>
    <property type="molecule type" value="Genomic_DNA"/>
</dbReference>
<dbReference type="AlphaFoldDB" id="A0A6H5I6N3"/>
<gene>
    <name evidence="2" type="ORF">TBRA_LOCUS2598</name>
</gene>
<sequence>MSQHTPATTDTSAAEEGAMSLPVAHPTCSTTDRQANSSVNMDHNNEVAQEPQIPASRTQNVVINISEATEEIPPPKPDYSAPPPYEVVTKLPSYEEVQREKTLQGEPIPTTILPQVHILRYNNSCTRPNAAAYSLSRPEHRPATADVFPRQSRRIARQSHRRNFPDCRQCVAESFPWHWLNSNRRLFSAATRLPPHCPRSEPSAAGCYPTRPERRPASVDFFLRALKRHTLIDTYIYMHSSISDLKTCMIVRRVSRRIRIDSTYVFYVLSYNKHKEERE</sequence>
<dbReference type="Proteomes" id="UP000479190">
    <property type="component" value="Unassembled WGS sequence"/>
</dbReference>
<protein>
    <submittedName>
        <fullName evidence="2">Uncharacterized protein</fullName>
    </submittedName>
</protein>
<evidence type="ECO:0000256" key="1">
    <source>
        <dbReference type="SAM" id="MobiDB-lite"/>
    </source>
</evidence>
<keyword evidence="3" id="KW-1185">Reference proteome</keyword>
<dbReference type="OrthoDB" id="10003116at2759"/>
<name>A0A6H5I6N3_9HYME</name>
<evidence type="ECO:0000313" key="2">
    <source>
        <dbReference type="EMBL" id="CAB0030600.1"/>
    </source>
</evidence>
<feature type="region of interest" description="Disordered" evidence="1">
    <location>
        <begin position="1"/>
        <end position="58"/>
    </location>
</feature>
<reference evidence="2 3" key="1">
    <citation type="submission" date="2020-02" db="EMBL/GenBank/DDBJ databases">
        <authorList>
            <person name="Ferguson B K."/>
        </authorList>
    </citation>
    <scope>NUCLEOTIDE SEQUENCE [LARGE SCALE GENOMIC DNA]</scope>
</reference>